<comment type="caution">
    <text evidence="2">The sequence shown here is derived from an EMBL/GenBank/DDBJ whole genome shotgun (WGS) entry which is preliminary data.</text>
</comment>
<dbReference type="Pfam" id="PF09608">
    <property type="entry name" value="Alph_Pro_TM"/>
    <property type="match status" value="1"/>
</dbReference>
<dbReference type="Proteomes" id="UP001169063">
    <property type="component" value="Unassembled WGS sequence"/>
</dbReference>
<keyword evidence="1" id="KW-0812">Transmembrane</keyword>
<feature type="transmembrane region" description="Helical" evidence="1">
    <location>
        <begin position="253"/>
        <end position="274"/>
    </location>
</feature>
<keyword evidence="1" id="KW-0472">Membrane</keyword>
<reference evidence="2" key="1">
    <citation type="submission" date="2023-07" db="EMBL/GenBank/DDBJ databases">
        <title>Brevundimonas soil sp. nov., isolated from the soil of chemical plant.</title>
        <authorList>
            <person name="Wu N."/>
        </authorList>
    </citation>
    <scope>NUCLEOTIDE SEQUENCE</scope>
    <source>
        <strain evidence="2">XZ-24</strain>
    </source>
</reference>
<name>A0ABT8SHG9_9CAUL</name>
<keyword evidence="3" id="KW-1185">Reference proteome</keyword>
<keyword evidence="1" id="KW-1133">Transmembrane helix</keyword>
<evidence type="ECO:0000313" key="2">
    <source>
        <dbReference type="EMBL" id="MDO1557901.1"/>
    </source>
</evidence>
<protein>
    <submittedName>
        <fullName evidence="2">TIGR02186 family protein</fullName>
    </submittedName>
</protein>
<accession>A0ABT8SHG9</accession>
<evidence type="ECO:0000256" key="1">
    <source>
        <dbReference type="SAM" id="Phobius"/>
    </source>
</evidence>
<sequence>MIQLPPPPPAIEAPAPIPEAPLSEAVAAAEARPTPTIAADLTQTEVEVDSTYAGARMVLYGAVFNPTGRPTDVVVVVTGPPQPIRLVRKHRVAGLWLNSRPVVFEGAPGFYMAASTRPLGDITGFTTRRRLTLGVDHLRIEAPAERRVVTQYGVRDVVVSRLGDEYLDWRRAVIGLKTEAGLYAEDPGGVRFVDRGLFRAEVTLPSSAPTGRYEAQVWLFQDGEPVSVRTRSLVVRKVGVERALYTFAHQRPWTYGVLAVLIAMLTGLLASRFFRRN</sequence>
<dbReference type="RefSeq" id="WP_302108332.1">
    <property type="nucleotide sequence ID" value="NZ_JAUKTR010000001.1"/>
</dbReference>
<organism evidence="2 3">
    <name type="scientific">Peiella sedimenti</name>
    <dbReference type="NCBI Taxonomy" id="3061083"/>
    <lineage>
        <taxon>Bacteria</taxon>
        <taxon>Pseudomonadati</taxon>
        <taxon>Pseudomonadota</taxon>
        <taxon>Alphaproteobacteria</taxon>
        <taxon>Caulobacterales</taxon>
        <taxon>Caulobacteraceae</taxon>
        <taxon>Peiella</taxon>
    </lineage>
</organism>
<gene>
    <name evidence="2" type="ORF">Q0812_00485</name>
</gene>
<evidence type="ECO:0000313" key="3">
    <source>
        <dbReference type="Proteomes" id="UP001169063"/>
    </source>
</evidence>
<dbReference type="InterPro" id="IPR019088">
    <property type="entry name" value="CHP02186-rel_TM"/>
</dbReference>
<proteinExistence type="predicted"/>
<dbReference type="EMBL" id="JAUKTR010000001">
    <property type="protein sequence ID" value="MDO1557901.1"/>
    <property type="molecule type" value="Genomic_DNA"/>
</dbReference>